<dbReference type="OrthoDB" id="9816502at2"/>
<accession>A0A0D0N984</accession>
<dbReference type="STRING" id="2064.TR51_11370"/>
<dbReference type="AlphaFoldDB" id="A0A0D0N984"/>
<protein>
    <submittedName>
        <fullName evidence="1">Uncharacterized protein</fullName>
    </submittedName>
</protein>
<evidence type="ECO:0000313" key="2">
    <source>
        <dbReference type="Proteomes" id="UP000032066"/>
    </source>
</evidence>
<name>A0A0D0N984_KITGR</name>
<reference evidence="1 2" key="1">
    <citation type="submission" date="2015-02" db="EMBL/GenBank/DDBJ databases">
        <title>Draft genome sequence of Kitasatospora griseola MF730-N6, a bafilomycin, terpentecin and satosporin producer.</title>
        <authorList>
            <person name="Arens J.C."/>
            <person name="Haltli B."/>
            <person name="Kerr R.G."/>
        </authorList>
    </citation>
    <scope>NUCLEOTIDE SEQUENCE [LARGE SCALE GENOMIC DNA]</scope>
    <source>
        <strain evidence="1 2">MF730-N6</strain>
    </source>
</reference>
<evidence type="ECO:0000313" key="1">
    <source>
        <dbReference type="EMBL" id="KIQ64755.1"/>
    </source>
</evidence>
<organism evidence="1 2">
    <name type="scientific">Kitasatospora griseola</name>
    <name type="common">Streptomyces griseolosporeus</name>
    <dbReference type="NCBI Taxonomy" id="2064"/>
    <lineage>
        <taxon>Bacteria</taxon>
        <taxon>Bacillati</taxon>
        <taxon>Actinomycetota</taxon>
        <taxon>Actinomycetes</taxon>
        <taxon>Kitasatosporales</taxon>
        <taxon>Streptomycetaceae</taxon>
        <taxon>Kitasatospora</taxon>
    </lineage>
</organism>
<dbReference type="RefSeq" id="WP_043910564.1">
    <property type="nucleotide sequence ID" value="NZ_JXZB01000002.1"/>
</dbReference>
<sequence length="1076" mass="116347">MTANGYSFLPWLRSGLSTRITQDPGTSARATIPVKLLLSGEALDGTPLSRPVERAVQLYGPGDVVGVEARAVSRREPLPGTTNIEPNYLAHIEFYDEDFPWRYSPAVPDGSTDRLAPWLALVVLAARSDPSGAPAEFAEGTGGTPLPFVTVTDPNALPPAEQLGAWAHVHVNGSLDDAVARELGGAGDPVLGALAEVLRTDPDRACSRLVCPRHLQQDRAYEAFLVPAFETGRLAGLGFDPALSPGALYSSWGPAYPDRKGVGQLPYYQRWAFTTGATGDFEYLVRLLKPRRPDPQVGRRDLDVHRSAGPGLPPITTPAAIGGVLKLGGALQLPDQPIDAWENWDNWYDRPPPAAPYPHPFEQAMADLVNLAEAYRSTTPAAAHAALPAAQAQSLSAGVDPVITPPLYGRWHALTAHLLIDDAGQPLPSPANRNWVHRLNLDPRHRVAANFGTRVVQARQDEFMDAAWAQLGDVLQANAKIRAAQLAREVGHRLQVKHLSPPTAPAGVAAPPPTGKYLTLTAPAHPRVTSAAAGPAARSAAADTPAEQLAVGFQVAASKVAAAPLSATMRRLVRPGGRLMRSLTFPPDQPREALVPRMDAETGAVTAAAPKVKPAALVTPDQLDHELHPGVGLRAAADPVDALPHSADFVLKDIGDPVPPTTGGDVDSPEAQRYKAALRELYGGWDAAAAVGQAPARERLGVAATTDAVLQGLRPDTTVPRCLLGSVDVPDRLRPFAESFTEAMAYPVIDLPMYQSLIDLSAEVFAPNLGLVPANSITLLANNRRFIESFLVGLNHEMAREMLWREYPTDQRGTPFRQFWDPRASLPVPGETPEQRRERLYDIRPIHRWGPAALLGENDNRQQPGAAQKDDLVLVVRGELLKKYPNTAVYAQRAAWPLDANGNPVTTGERIPAPLPDEDHPTPDLVRMPLYEAKVEPDVYLLGFDLDAAEARGNPPGDPGWFFVLKERPGEPRFGVDEPQPGPLPPVEVWNDLTWQHVDPDHLGFVEFTDATHVPLVPLDSTEDDPQTQQQHAEDEALPLWYSRLSSADIAYILFQAPVMVAVHAQEMLPVWPTTP</sequence>
<dbReference type="Proteomes" id="UP000032066">
    <property type="component" value="Unassembled WGS sequence"/>
</dbReference>
<comment type="caution">
    <text evidence="1">The sequence shown here is derived from an EMBL/GenBank/DDBJ whole genome shotgun (WGS) entry which is preliminary data.</text>
</comment>
<keyword evidence="2" id="KW-1185">Reference proteome</keyword>
<proteinExistence type="predicted"/>
<dbReference type="EMBL" id="JXZB01000002">
    <property type="protein sequence ID" value="KIQ64755.1"/>
    <property type="molecule type" value="Genomic_DNA"/>
</dbReference>
<gene>
    <name evidence="1" type="ORF">TR51_11370</name>
</gene>
<dbReference type="PATRIC" id="fig|2064.6.peg.2439"/>